<evidence type="ECO:0000313" key="1">
    <source>
        <dbReference type="EMBL" id="MBC6471198.1"/>
    </source>
</evidence>
<gene>
    <name evidence="1" type="ORF">HKK74_37805</name>
</gene>
<proteinExistence type="predicted"/>
<organism evidence="1 2">
    <name type="scientific">Actinomadura alba</name>
    <dbReference type="NCBI Taxonomy" id="406431"/>
    <lineage>
        <taxon>Bacteria</taxon>
        <taxon>Bacillati</taxon>
        <taxon>Actinomycetota</taxon>
        <taxon>Actinomycetes</taxon>
        <taxon>Streptosporangiales</taxon>
        <taxon>Thermomonosporaceae</taxon>
        <taxon>Actinomadura</taxon>
    </lineage>
</organism>
<dbReference type="RefSeq" id="WP_187248236.1">
    <property type="nucleotide sequence ID" value="NZ_BAAAOK010000038.1"/>
</dbReference>
<dbReference type="Proteomes" id="UP000805614">
    <property type="component" value="Unassembled WGS sequence"/>
</dbReference>
<protein>
    <submittedName>
        <fullName evidence="1">Uncharacterized protein</fullName>
    </submittedName>
</protein>
<comment type="caution">
    <text evidence="1">The sequence shown here is derived from an EMBL/GenBank/DDBJ whole genome shotgun (WGS) entry which is preliminary data.</text>
</comment>
<keyword evidence="2" id="KW-1185">Reference proteome</keyword>
<accession>A0ABR7M2Q8</accession>
<reference evidence="1 2" key="1">
    <citation type="submission" date="2020-06" db="EMBL/GenBank/DDBJ databases">
        <title>Actinomadura xiongansis sp. nov., isolated from soil of Baiyangdian.</title>
        <authorList>
            <person name="Zhang X."/>
        </authorList>
    </citation>
    <scope>NUCLEOTIDE SEQUENCE [LARGE SCALE GENOMIC DNA]</scope>
    <source>
        <strain evidence="1 2">HBUM206468</strain>
    </source>
</reference>
<name>A0ABR7M2Q8_9ACTN</name>
<dbReference type="EMBL" id="JABVEC010000061">
    <property type="protein sequence ID" value="MBC6471198.1"/>
    <property type="molecule type" value="Genomic_DNA"/>
</dbReference>
<sequence>MAKSSAPAERWPTKEDIDAARTRMEAAIPGWERPYAYGLALFNSEDETIFPVVNVGAGHLPAAVLATVCGHTGGTAVHPLEPEQIEEAIRLLEPAEACPDYEHPNLRAWRWILDEIVDPDDWAVAVFVADPADPVIDIHDARFRALIAGR</sequence>
<evidence type="ECO:0000313" key="2">
    <source>
        <dbReference type="Proteomes" id="UP000805614"/>
    </source>
</evidence>